<reference evidence="2" key="1">
    <citation type="journal article" date="2022" name="Plant J.">
        <title>Strategies of tolerance reflected in two North American maple genomes.</title>
        <authorList>
            <person name="McEvoy S.L."/>
            <person name="Sezen U.U."/>
            <person name="Trouern-Trend A."/>
            <person name="McMahon S.M."/>
            <person name="Schaberg P.G."/>
            <person name="Yang J."/>
            <person name="Wegrzyn J.L."/>
            <person name="Swenson N.G."/>
        </authorList>
    </citation>
    <scope>NUCLEOTIDE SEQUENCE</scope>
    <source>
        <strain evidence="2">NS2018</strain>
    </source>
</reference>
<dbReference type="Proteomes" id="UP001168877">
    <property type="component" value="Unassembled WGS sequence"/>
</dbReference>
<organism evidence="2 3">
    <name type="scientific">Acer saccharum</name>
    <name type="common">Sugar maple</name>
    <dbReference type="NCBI Taxonomy" id="4024"/>
    <lineage>
        <taxon>Eukaryota</taxon>
        <taxon>Viridiplantae</taxon>
        <taxon>Streptophyta</taxon>
        <taxon>Embryophyta</taxon>
        <taxon>Tracheophyta</taxon>
        <taxon>Spermatophyta</taxon>
        <taxon>Magnoliopsida</taxon>
        <taxon>eudicotyledons</taxon>
        <taxon>Gunneridae</taxon>
        <taxon>Pentapetalae</taxon>
        <taxon>rosids</taxon>
        <taxon>malvids</taxon>
        <taxon>Sapindales</taxon>
        <taxon>Sapindaceae</taxon>
        <taxon>Hippocastanoideae</taxon>
        <taxon>Acereae</taxon>
        <taxon>Acer</taxon>
    </lineage>
</organism>
<sequence>MTDTSKPITSAHAIHVENPTLRLTTSKFDGKNFMEWSQFVKISLKGKGKFKYISGAAEPPDEKDPKYESWDTKNYMVV</sequence>
<reference evidence="2" key="2">
    <citation type="submission" date="2023-06" db="EMBL/GenBank/DDBJ databases">
        <authorList>
            <person name="Swenson N.G."/>
            <person name="Wegrzyn J.L."/>
            <person name="Mcevoy S.L."/>
        </authorList>
    </citation>
    <scope>NUCLEOTIDE SEQUENCE</scope>
    <source>
        <strain evidence="2">NS2018</strain>
        <tissue evidence="2">Leaf</tissue>
    </source>
</reference>
<protein>
    <recommendedName>
        <fullName evidence="1">Retrotransposon Copia-like N-terminal domain-containing protein</fullName>
    </recommendedName>
</protein>
<evidence type="ECO:0000313" key="3">
    <source>
        <dbReference type="Proteomes" id="UP001168877"/>
    </source>
</evidence>
<dbReference type="Pfam" id="PF14244">
    <property type="entry name" value="Retrotran_gag_3"/>
    <property type="match status" value="1"/>
</dbReference>
<proteinExistence type="predicted"/>
<dbReference type="PANTHER" id="PTHR37610">
    <property type="entry name" value="CCHC-TYPE DOMAIN-CONTAINING PROTEIN"/>
    <property type="match status" value="1"/>
</dbReference>
<accession>A0AA39VSQ4</accession>
<keyword evidence="3" id="KW-1185">Reference proteome</keyword>
<comment type="caution">
    <text evidence="2">The sequence shown here is derived from an EMBL/GenBank/DDBJ whole genome shotgun (WGS) entry which is preliminary data.</text>
</comment>
<dbReference type="PANTHER" id="PTHR37610:SF47">
    <property type="entry name" value="RETROTRANSPOSON COPIA-LIKE N-TERMINAL DOMAIN-CONTAINING PROTEIN"/>
    <property type="match status" value="1"/>
</dbReference>
<dbReference type="AlphaFoldDB" id="A0AA39VSQ4"/>
<dbReference type="EMBL" id="JAUESC010000380">
    <property type="protein sequence ID" value="KAK0591745.1"/>
    <property type="molecule type" value="Genomic_DNA"/>
</dbReference>
<name>A0AA39VSQ4_ACESA</name>
<evidence type="ECO:0000313" key="2">
    <source>
        <dbReference type="EMBL" id="KAK0591745.1"/>
    </source>
</evidence>
<feature type="domain" description="Retrotransposon Copia-like N-terminal" evidence="1">
    <location>
        <begin position="15"/>
        <end position="60"/>
    </location>
</feature>
<evidence type="ECO:0000259" key="1">
    <source>
        <dbReference type="Pfam" id="PF14244"/>
    </source>
</evidence>
<gene>
    <name evidence="2" type="ORF">LWI29_007300</name>
</gene>
<dbReference type="InterPro" id="IPR029472">
    <property type="entry name" value="Copia-like_N"/>
</dbReference>